<dbReference type="Pfam" id="PF10618">
    <property type="entry name" value="Tail_tube"/>
    <property type="match status" value="1"/>
</dbReference>
<reference evidence="1 2" key="1">
    <citation type="submission" date="2020-06" db="EMBL/GenBank/DDBJ databases">
        <title>Description of novel acetic acid bacteria.</title>
        <authorList>
            <person name="Sombolestani A."/>
        </authorList>
    </citation>
    <scope>NUCLEOTIDE SEQUENCE [LARGE SCALE GENOMIC DNA]</scope>
    <source>
        <strain evidence="1 2">LMG 27010</strain>
    </source>
</reference>
<name>A0A850P4W8_9PROT</name>
<gene>
    <name evidence="1" type="ORF">HUK82_00260</name>
</gene>
<dbReference type="AlphaFoldDB" id="A0A850P4W8"/>
<accession>A0A850P4W8</accession>
<keyword evidence="2" id="KW-1185">Reference proteome</keyword>
<evidence type="ECO:0000313" key="1">
    <source>
        <dbReference type="EMBL" id="NVN38998.1"/>
    </source>
</evidence>
<dbReference type="EMBL" id="JABXXR010000001">
    <property type="protein sequence ID" value="NVN38998.1"/>
    <property type="molecule type" value="Genomic_DNA"/>
</dbReference>
<dbReference type="RefSeq" id="WP_176612022.1">
    <property type="nucleotide sequence ID" value="NZ_JABXXR010000001.1"/>
</dbReference>
<comment type="caution">
    <text evidence="1">The sequence shown here is derived from an EMBL/GenBank/DDBJ whole genome shotgun (WGS) entry which is preliminary data.</text>
</comment>
<evidence type="ECO:0000313" key="2">
    <source>
        <dbReference type="Proteomes" id="UP000585665"/>
    </source>
</evidence>
<dbReference type="Proteomes" id="UP000585665">
    <property type="component" value="Unassembled WGS sequence"/>
</dbReference>
<protein>
    <submittedName>
        <fullName evidence="1">Phage tail tube protein</fullName>
    </submittedName>
</protein>
<proteinExistence type="predicted"/>
<dbReference type="InterPro" id="IPR019596">
    <property type="entry name" value="Phage_Mu_GpM_tail_tub"/>
</dbReference>
<organism evidence="1 2">
    <name type="scientific">Ameyamaea chiangmaiensis</name>
    <dbReference type="NCBI Taxonomy" id="442969"/>
    <lineage>
        <taxon>Bacteria</taxon>
        <taxon>Pseudomonadati</taxon>
        <taxon>Pseudomonadota</taxon>
        <taxon>Alphaproteobacteria</taxon>
        <taxon>Acetobacterales</taxon>
        <taxon>Acetobacteraceae</taxon>
        <taxon>Ameyamaea</taxon>
    </lineage>
</organism>
<sequence length="126" mass="13392">MATSFRGPLFGTATLTINGDTWNVVGDAQYQVSGDTNETAKGQSAVEGFGQMPQEGWIEANLRSRRDVAMSSLQGASGLTVVLTLANGVIVTATDAWQTEQVTVNTQEGTFRFRAESATVTEDIVS</sequence>